<dbReference type="PANTHER" id="PTHR34131:SF2">
    <property type="entry name" value="FAMILY PROTEIN, PUTATIVE (DUF1997)-RELATED"/>
    <property type="match status" value="1"/>
</dbReference>
<name>A0A1Q3B6Z7_CEPFO</name>
<dbReference type="OrthoDB" id="1933789at2759"/>
<protein>
    <submittedName>
        <fullName evidence="1">DUF1997 domain-containing protein</fullName>
    </submittedName>
</protein>
<dbReference type="Pfam" id="PF09366">
    <property type="entry name" value="DUF1997"/>
    <property type="match status" value="1"/>
</dbReference>
<reference evidence="2" key="1">
    <citation type="submission" date="2016-04" db="EMBL/GenBank/DDBJ databases">
        <title>Cephalotus genome sequencing.</title>
        <authorList>
            <person name="Fukushima K."/>
            <person name="Hasebe M."/>
            <person name="Fang X."/>
        </authorList>
    </citation>
    <scope>NUCLEOTIDE SEQUENCE [LARGE SCALE GENOMIC DNA]</scope>
    <source>
        <strain evidence="2">cv. St1</strain>
    </source>
</reference>
<dbReference type="PANTHER" id="PTHR34131">
    <property type="entry name" value="(RAP ANNOTATION RELEASE2) GALACTOSE-BINDING LIKE DOMAIN CONTAINING PROTEIN"/>
    <property type="match status" value="1"/>
</dbReference>
<accession>A0A1Q3B6Z7</accession>
<dbReference type="AlphaFoldDB" id="A0A1Q3B6Z7"/>
<gene>
    <name evidence="1" type="ORF">CFOL_v3_07152</name>
</gene>
<evidence type="ECO:0000313" key="1">
    <source>
        <dbReference type="EMBL" id="GAV63634.1"/>
    </source>
</evidence>
<dbReference type="EMBL" id="BDDD01000313">
    <property type="protein sequence ID" value="GAV63634.1"/>
    <property type="molecule type" value="Genomic_DNA"/>
</dbReference>
<evidence type="ECO:0000313" key="2">
    <source>
        <dbReference type="Proteomes" id="UP000187406"/>
    </source>
</evidence>
<sequence>MKLYKLKPCVTYSNRHSMSNTSNAKKANLSAMRKERIKLPIDDYAVGYHIGELFSHPSGIQAILNTGTLQRFQLIDSDTNTYRCTLPKIKLFNFQVAPVLDLRITPTNKDCKLELLSFKVSFSTVSYFCFLNGARLFKT</sequence>
<keyword evidence="2" id="KW-1185">Reference proteome</keyword>
<organism evidence="1 2">
    <name type="scientific">Cephalotus follicularis</name>
    <name type="common">Albany pitcher plant</name>
    <dbReference type="NCBI Taxonomy" id="3775"/>
    <lineage>
        <taxon>Eukaryota</taxon>
        <taxon>Viridiplantae</taxon>
        <taxon>Streptophyta</taxon>
        <taxon>Embryophyta</taxon>
        <taxon>Tracheophyta</taxon>
        <taxon>Spermatophyta</taxon>
        <taxon>Magnoliopsida</taxon>
        <taxon>eudicotyledons</taxon>
        <taxon>Gunneridae</taxon>
        <taxon>Pentapetalae</taxon>
        <taxon>rosids</taxon>
        <taxon>fabids</taxon>
        <taxon>Oxalidales</taxon>
        <taxon>Cephalotaceae</taxon>
        <taxon>Cephalotus</taxon>
    </lineage>
</organism>
<dbReference type="InterPro" id="IPR018971">
    <property type="entry name" value="DUF1997"/>
</dbReference>
<dbReference type="InParanoid" id="A0A1Q3B6Z7"/>
<dbReference type="Proteomes" id="UP000187406">
    <property type="component" value="Unassembled WGS sequence"/>
</dbReference>
<dbReference type="STRING" id="3775.A0A1Q3B6Z7"/>
<proteinExistence type="predicted"/>
<comment type="caution">
    <text evidence="1">The sequence shown here is derived from an EMBL/GenBank/DDBJ whole genome shotgun (WGS) entry which is preliminary data.</text>
</comment>